<dbReference type="EMBL" id="CAACVS010000516">
    <property type="protein sequence ID" value="VEU43108.1"/>
    <property type="molecule type" value="Genomic_DNA"/>
</dbReference>
<dbReference type="Gene3D" id="6.10.140.2220">
    <property type="match status" value="1"/>
</dbReference>
<protein>
    <recommendedName>
        <fullName evidence="5">MYND-type domain-containing protein</fullName>
    </recommendedName>
</protein>
<feature type="domain" description="MYND-type" evidence="5">
    <location>
        <begin position="510"/>
        <end position="552"/>
    </location>
</feature>
<evidence type="ECO:0000259" key="5">
    <source>
        <dbReference type="PROSITE" id="PS50865"/>
    </source>
</evidence>
<evidence type="ECO:0000256" key="1">
    <source>
        <dbReference type="ARBA" id="ARBA00022723"/>
    </source>
</evidence>
<organism evidence="6 7">
    <name type="scientific">Pseudo-nitzschia multistriata</name>
    <dbReference type="NCBI Taxonomy" id="183589"/>
    <lineage>
        <taxon>Eukaryota</taxon>
        <taxon>Sar</taxon>
        <taxon>Stramenopiles</taxon>
        <taxon>Ochrophyta</taxon>
        <taxon>Bacillariophyta</taxon>
        <taxon>Bacillariophyceae</taxon>
        <taxon>Bacillariophycidae</taxon>
        <taxon>Bacillariales</taxon>
        <taxon>Bacillariaceae</taxon>
        <taxon>Pseudo-nitzschia</taxon>
    </lineage>
</organism>
<proteinExistence type="predicted"/>
<accession>A0A448ZM53</accession>
<keyword evidence="7" id="KW-1185">Reference proteome</keyword>
<keyword evidence="1" id="KW-0479">Metal-binding</keyword>
<evidence type="ECO:0000256" key="2">
    <source>
        <dbReference type="ARBA" id="ARBA00022771"/>
    </source>
</evidence>
<evidence type="ECO:0000313" key="6">
    <source>
        <dbReference type="EMBL" id="VEU43108.1"/>
    </source>
</evidence>
<gene>
    <name evidence="6" type="ORF">PSNMU_V1.4_AUG-EV-PASAV3_0101150</name>
</gene>
<keyword evidence="3" id="KW-0862">Zinc</keyword>
<dbReference type="Proteomes" id="UP000291116">
    <property type="component" value="Unassembled WGS sequence"/>
</dbReference>
<evidence type="ECO:0000313" key="7">
    <source>
        <dbReference type="Proteomes" id="UP000291116"/>
    </source>
</evidence>
<evidence type="ECO:0000256" key="3">
    <source>
        <dbReference type="ARBA" id="ARBA00022833"/>
    </source>
</evidence>
<name>A0A448ZM53_9STRA</name>
<reference evidence="6 7" key="1">
    <citation type="submission" date="2019-01" db="EMBL/GenBank/DDBJ databases">
        <authorList>
            <person name="Ferrante I. M."/>
        </authorList>
    </citation>
    <scope>NUCLEOTIDE SEQUENCE [LARGE SCALE GENOMIC DNA]</scope>
    <source>
        <strain evidence="6 7">B856</strain>
    </source>
</reference>
<evidence type="ECO:0000256" key="4">
    <source>
        <dbReference type="PROSITE-ProRule" id="PRU00134"/>
    </source>
</evidence>
<dbReference type="AlphaFoldDB" id="A0A448ZM53"/>
<dbReference type="PROSITE" id="PS01360">
    <property type="entry name" value="ZF_MYND_1"/>
    <property type="match status" value="1"/>
</dbReference>
<dbReference type="SUPFAM" id="SSF144232">
    <property type="entry name" value="HIT/MYND zinc finger-like"/>
    <property type="match status" value="1"/>
</dbReference>
<dbReference type="GO" id="GO:0008270">
    <property type="term" value="F:zinc ion binding"/>
    <property type="evidence" value="ECO:0007669"/>
    <property type="project" value="UniProtKB-KW"/>
</dbReference>
<dbReference type="OrthoDB" id="432970at2759"/>
<dbReference type="InterPro" id="IPR002893">
    <property type="entry name" value="Znf_MYND"/>
</dbReference>
<sequence length="727" mass="81327">MASYTSDKSFLDYLRTTWGKQDPNEVVEEIAQGKYFPTQAFLVTAEHLSFQSQSQSQFPQSNGQGGKSTGEEYRTALVAAGAVDKILEFLLKSNEDFREALPHAGKDGVIQCPSIWLQIIGCVSRDGFLKNSSMQNKLQYKVVNHIQGVFLDVSDFEKRKFFGRRDSWIRSLLYFSALLRNLITSENPHVADFLLNMPPIKHFLVRTIYMELGGIPKEAIDEIREFEAAGASQNPMETEIIGYCQSYCAFAIKTVTEKKAAAAINRAKRDEKNGVGRDHKDKVDVYALLGEFAITPVVPGGGLVLGTGLVKLLENSTSDGWYRGGYTSAMILFLKLYDWGGRLSGKFGAECVSSNLVSICRNYLLSHASKKRTIQPNHFFENVTTGLVVLTASIVTPLDKKGRQAPIDFNVSNAINSGLLEYCCDMCDACTDSRFVGPLTKFLKIVFAMAKFPLTKTSIQLKADEIRAKIERVKDRPPFLFACLPEIEKIVEAAVADEETTEEAKRVPKCEFCGEKCGEDKKTKKKCPFCKSVVYCSSDCLRLNYMLHQDDCLLLRKYPAPKPSSEVILREGKELFAEQLNKIMLQASLKGFSIVYCYVVIDMAEATPIFRTLTEEQFFQSYKILEDDVVENAKETFERNKEDGALTVSLIGFSTEGLYVSVLTFPPDAAPTHGPFGPAVLQAFETDKWTTVQRNIAGRSFRTPGDFKKLQGNRELWTASIMKSMKP</sequence>
<dbReference type="PROSITE" id="PS50865">
    <property type="entry name" value="ZF_MYND_2"/>
    <property type="match status" value="1"/>
</dbReference>
<keyword evidence="2 4" id="KW-0863">Zinc-finger</keyword>